<dbReference type="Gene3D" id="1.50.40.10">
    <property type="entry name" value="Mitochondrial carrier domain"/>
    <property type="match status" value="1"/>
</dbReference>
<evidence type="ECO:0000256" key="4">
    <source>
        <dbReference type="ARBA" id="ARBA00022692"/>
    </source>
</evidence>
<dbReference type="InterPro" id="IPR018108">
    <property type="entry name" value="MCP_transmembrane"/>
</dbReference>
<comment type="subcellular location">
    <subcellularLocation>
        <location evidence="1">Mitochondrion membrane</location>
        <topology evidence="1">Multi-pass membrane protein</topology>
    </subcellularLocation>
</comment>
<dbReference type="PANTHER" id="PTHR45788">
    <property type="entry name" value="SUCCINATE/FUMARATE MITOCHONDRIAL TRANSPORTER-RELATED"/>
    <property type="match status" value="1"/>
</dbReference>
<comment type="caution">
    <text evidence="11">The sequence shown here is derived from an EMBL/GenBank/DDBJ whole genome shotgun (WGS) entry which is preliminary data.</text>
</comment>
<feature type="repeat" description="Solcar" evidence="9">
    <location>
        <begin position="60"/>
        <end position="144"/>
    </location>
</feature>
<evidence type="ECO:0000256" key="5">
    <source>
        <dbReference type="ARBA" id="ARBA00022737"/>
    </source>
</evidence>
<dbReference type="InterPro" id="IPR049563">
    <property type="entry name" value="TXTP-like"/>
</dbReference>
<proteinExistence type="inferred from homology"/>
<dbReference type="Proteomes" id="UP001189429">
    <property type="component" value="Unassembled WGS sequence"/>
</dbReference>
<feature type="repeat" description="Solcar" evidence="9">
    <location>
        <begin position="157"/>
        <end position="240"/>
    </location>
</feature>
<keyword evidence="5" id="KW-0677">Repeat</keyword>
<keyword evidence="4 9" id="KW-0812">Transmembrane</keyword>
<evidence type="ECO:0000256" key="6">
    <source>
        <dbReference type="ARBA" id="ARBA00022989"/>
    </source>
</evidence>
<gene>
    <name evidence="11" type="ORF">PCOR1329_LOCUS61457</name>
</gene>
<keyword evidence="3 10" id="KW-0813">Transport</keyword>
<keyword evidence="7" id="KW-0496">Mitochondrion</keyword>
<comment type="similarity">
    <text evidence="2 10">Belongs to the mitochondrial carrier (TC 2.A.29) family.</text>
</comment>
<evidence type="ECO:0000256" key="3">
    <source>
        <dbReference type="ARBA" id="ARBA00022448"/>
    </source>
</evidence>
<dbReference type="PROSITE" id="PS50920">
    <property type="entry name" value="SOLCAR"/>
    <property type="match status" value="3"/>
</dbReference>
<evidence type="ECO:0000313" key="12">
    <source>
        <dbReference type="Proteomes" id="UP001189429"/>
    </source>
</evidence>
<keyword evidence="6" id="KW-1133">Transmembrane helix</keyword>
<sequence>MGMSVTGAFRTIFVRDGITGFYRGYMPFLVMAAGKAAARWGSFRVLYDVVDSLGFDRSQNVTFWTITCGMGAGTFEALIWTAPAERLKVLRQLAAGTGQASTPYREIMRVHGVLGLWTGWTPTAMRSGTNAAIRFTIAGHVKDAWRLLSGVPAGEPLPFHASFMAGGTGGAISVVMNNPVDVIKTKMQSGGGGKGWLACYREIVADRGFRAFGAGISARVPQIFLSQAIQFVVADQLFSLMKA</sequence>
<evidence type="ECO:0000313" key="11">
    <source>
        <dbReference type="EMBL" id="CAK0877375.1"/>
    </source>
</evidence>
<evidence type="ECO:0000256" key="8">
    <source>
        <dbReference type="ARBA" id="ARBA00023136"/>
    </source>
</evidence>
<evidence type="ECO:0000256" key="9">
    <source>
        <dbReference type="PROSITE-ProRule" id="PRU00282"/>
    </source>
</evidence>
<keyword evidence="8 9" id="KW-0472">Membrane</keyword>
<name>A0ABN9VYL9_9DINO</name>
<feature type="repeat" description="Solcar" evidence="9">
    <location>
        <begin position="1"/>
        <end position="49"/>
    </location>
</feature>
<evidence type="ECO:0000256" key="2">
    <source>
        <dbReference type="ARBA" id="ARBA00006375"/>
    </source>
</evidence>
<organism evidence="11 12">
    <name type="scientific">Prorocentrum cordatum</name>
    <dbReference type="NCBI Taxonomy" id="2364126"/>
    <lineage>
        <taxon>Eukaryota</taxon>
        <taxon>Sar</taxon>
        <taxon>Alveolata</taxon>
        <taxon>Dinophyceae</taxon>
        <taxon>Prorocentrales</taxon>
        <taxon>Prorocentraceae</taxon>
        <taxon>Prorocentrum</taxon>
    </lineage>
</organism>
<dbReference type="InterPro" id="IPR023395">
    <property type="entry name" value="MCP_dom_sf"/>
</dbReference>
<dbReference type="Pfam" id="PF00153">
    <property type="entry name" value="Mito_carr"/>
    <property type="match status" value="2"/>
</dbReference>
<dbReference type="SUPFAM" id="SSF103506">
    <property type="entry name" value="Mitochondrial carrier"/>
    <property type="match status" value="1"/>
</dbReference>
<evidence type="ECO:0000256" key="1">
    <source>
        <dbReference type="ARBA" id="ARBA00004225"/>
    </source>
</evidence>
<reference evidence="11" key="1">
    <citation type="submission" date="2023-10" db="EMBL/GenBank/DDBJ databases">
        <authorList>
            <person name="Chen Y."/>
            <person name="Shah S."/>
            <person name="Dougan E. K."/>
            <person name="Thang M."/>
            <person name="Chan C."/>
        </authorList>
    </citation>
    <scope>NUCLEOTIDE SEQUENCE [LARGE SCALE GENOMIC DNA]</scope>
</reference>
<keyword evidence="12" id="KW-1185">Reference proteome</keyword>
<protein>
    <submittedName>
        <fullName evidence="11">Uncharacterized protein</fullName>
    </submittedName>
</protein>
<dbReference type="EMBL" id="CAUYUJ010017728">
    <property type="protein sequence ID" value="CAK0877375.1"/>
    <property type="molecule type" value="Genomic_DNA"/>
</dbReference>
<evidence type="ECO:0000256" key="10">
    <source>
        <dbReference type="RuleBase" id="RU000488"/>
    </source>
</evidence>
<accession>A0ABN9VYL9</accession>
<evidence type="ECO:0000256" key="7">
    <source>
        <dbReference type="ARBA" id="ARBA00023128"/>
    </source>
</evidence>